<evidence type="ECO:0000256" key="15">
    <source>
        <dbReference type="ARBA" id="ARBA00047273"/>
    </source>
</evidence>
<dbReference type="GO" id="GO:0007219">
    <property type="term" value="P:Notch signaling pathway"/>
    <property type="evidence" value="ECO:0007669"/>
    <property type="project" value="UniProtKB-KW"/>
</dbReference>
<keyword evidence="8" id="KW-0256">Endoplasmic reticulum</keyword>
<keyword evidence="10" id="KW-1015">Disulfide bond</keyword>
<evidence type="ECO:0000256" key="5">
    <source>
        <dbReference type="ARBA" id="ARBA00021745"/>
    </source>
</evidence>
<comment type="similarity">
    <text evidence="3">Belongs to the glycosyltransferase 65 family.</text>
</comment>
<dbReference type="PANTHER" id="PTHR21420:SF3">
    <property type="entry name" value="GDP-FUCOSE PROTEIN O-FUCOSYLTRANSFERASE 1"/>
    <property type="match status" value="1"/>
</dbReference>
<comment type="catalytic activity">
    <reaction evidence="15">
        <text>L-threonyl-[protein] + GDP-beta-L-fucose = 3-O-(alpha-L-fucosyl)-L-threonyl-[protein] + GDP + H(+)</text>
        <dbReference type="Rhea" id="RHEA:70491"/>
        <dbReference type="Rhea" id="RHEA-COMP:11060"/>
        <dbReference type="Rhea" id="RHEA-COMP:17915"/>
        <dbReference type="ChEBI" id="CHEBI:15378"/>
        <dbReference type="ChEBI" id="CHEBI:30013"/>
        <dbReference type="ChEBI" id="CHEBI:57273"/>
        <dbReference type="ChEBI" id="CHEBI:58189"/>
        <dbReference type="ChEBI" id="CHEBI:189631"/>
        <dbReference type="EC" id="2.4.1.221"/>
    </reaction>
    <physiologicalReaction direction="left-to-right" evidence="15">
        <dbReference type="Rhea" id="RHEA:70492"/>
    </physiologicalReaction>
</comment>
<organism evidence="18 19">
    <name type="scientific">Anabarilius grahami</name>
    <name type="common">Kanglang fish</name>
    <name type="synonym">Barilius grahami</name>
    <dbReference type="NCBI Taxonomy" id="495550"/>
    <lineage>
        <taxon>Eukaryota</taxon>
        <taxon>Metazoa</taxon>
        <taxon>Chordata</taxon>
        <taxon>Craniata</taxon>
        <taxon>Vertebrata</taxon>
        <taxon>Euteleostomi</taxon>
        <taxon>Actinopterygii</taxon>
        <taxon>Neopterygii</taxon>
        <taxon>Teleostei</taxon>
        <taxon>Ostariophysi</taxon>
        <taxon>Cypriniformes</taxon>
        <taxon>Xenocyprididae</taxon>
        <taxon>Xenocypridinae</taxon>
        <taxon>Xenocypridinae incertae sedis</taxon>
        <taxon>Anabarilius</taxon>
    </lineage>
</organism>
<dbReference type="InterPro" id="IPR039922">
    <property type="entry name" value="POFUT1"/>
</dbReference>
<comment type="pathway">
    <text evidence="2">Protein modification; protein glycosylation.</text>
</comment>
<evidence type="ECO:0000256" key="17">
    <source>
        <dbReference type="SAM" id="MobiDB-lite"/>
    </source>
</evidence>
<dbReference type="InterPro" id="IPR019378">
    <property type="entry name" value="GDP-Fuc_O-FucTrfase"/>
</dbReference>
<evidence type="ECO:0000256" key="2">
    <source>
        <dbReference type="ARBA" id="ARBA00004922"/>
    </source>
</evidence>
<feature type="region of interest" description="Disordered" evidence="17">
    <location>
        <begin position="344"/>
        <end position="363"/>
    </location>
</feature>
<comment type="catalytic activity">
    <reaction evidence="16">
        <text>L-seryl-[protein] + GDP-beta-L-fucose = 3-O-(alpha-L-fucosyl)-L-seryl-[protein] + GDP + H(+)</text>
        <dbReference type="Rhea" id="RHEA:63644"/>
        <dbReference type="Rhea" id="RHEA-COMP:9863"/>
        <dbReference type="Rhea" id="RHEA-COMP:17914"/>
        <dbReference type="ChEBI" id="CHEBI:15378"/>
        <dbReference type="ChEBI" id="CHEBI:29999"/>
        <dbReference type="ChEBI" id="CHEBI:57273"/>
        <dbReference type="ChEBI" id="CHEBI:58189"/>
        <dbReference type="ChEBI" id="CHEBI:189632"/>
        <dbReference type="EC" id="2.4.1.221"/>
    </reaction>
    <physiologicalReaction direction="left-to-right" evidence="16">
        <dbReference type="Rhea" id="RHEA:63645"/>
    </physiologicalReaction>
</comment>
<dbReference type="Gene3D" id="3.40.50.11350">
    <property type="match status" value="1"/>
</dbReference>
<evidence type="ECO:0000256" key="6">
    <source>
        <dbReference type="ARBA" id="ARBA00022676"/>
    </source>
</evidence>
<evidence type="ECO:0000256" key="9">
    <source>
        <dbReference type="ARBA" id="ARBA00022976"/>
    </source>
</evidence>
<dbReference type="UniPathway" id="UPA00378"/>
<evidence type="ECO:0000256" key="14">
    <source>
        <dbReference type="ARBA" id="ARBA00033080"/>
    </source>
</evidence>
<keyword evidence="9" id="KW-0914">Notch signaling pathway</keyword>
<evidence type="ECO:0000256" key="8">
    <source>
        <dbReference type="ARBA" id="ARBA00022824"/>
    </source>
</evidence>
<dbReference type="Proteomes" id="UP000281406">
    <property type="component" value="Unassembled WGS sequence"/>
</dbReference>
<evidence type="ECO:0000256" key="3">
    <source>
        <dbReference type="ARBA" id="ARBA00010626"/>
    </source>
</evidence>
<keyword evidence="12" id="KW-0294">Fucose metabolism</keyword>
<dbReference type="GO" id="GO:0008593">
    <property type="term" value="P:regulation of Notch signaling pathway"/>
    <property type="evidence" value="ECO:0007669"/>
    <property type="project" value="TreeGrafter"/>
</dbReference>
<dbReference type="Pfam" id="PF10250">
    <property type="entry name" value="O-FucT"/>
    <property type="match status" value="1"/>
</dbReference>
<evidence type="ECO:0000256" key="7">
    <source>
        <dbReference type="ARBA" id="ARBA00022679"/>
    </source>
</evidence>
<dbReference type="AlphaFoldDB" id="A0A3N0Y4Z2"/>
<reference evidence="18 19" key="1">
    <citation type="submission" date="2018-10" db="EMBL/GenBank/DDBJ databases">
        <title>Genome assembly for a Yunnan-Guizhou Plateau 3E fish, Anabarilius grahami (Regan), and its evolutionary and genetic applications.</title>
        <authorList>
            <person name="Jiang W."/>
        </authorList>
    </citation>
    <scope>NUCLEOTIDE SEQUENCE [LARGE SCALE GENOMIC DNA]</scope>
    <source>
        <strain evidence="18">AG-KIZ</strain>
        <tissue evidence="18">Muscle</tissue>
    </source>
</reference>
<protein>
    <recommendedName>
        <fullName evidence="5">GDP-fucose protein O-fucosyltransferase 1</fullName>
        <ecNumber evidence="4">2.4.1.221</ecNumber>
    </recommendedName>
    <alternativeName>
        <fullName evidence="14">Peptide-O-fucosyltransferase 1</fullName>
    </alternativeName>
</protein>
<evidence type="ECO:0000256" key="16">
    <source>
        <dbReference type="ARBA" id="ARBA00048647"/>
    </source>
</evidence>
<keyword evidence="13" id="KW-0119">Carbohydrate metabolism</keyword>
<keyword evidence="19" id="KW-1185">Reference proteome</keyword>
<keyword evidence="11" id="KW-0325">Glycoprotein</keyword>
<dbReference type="EMBL" id="RJVU01051924">
    <property type="protein sequence ID" value="ROL41275.1"/>
    <property type="molecule type" value="Genomic_DNA"/>
</dbReference>
<evidence type="ECO:0000256" key="12">
    <source>
        <dbReference type="ARBA" id="ARBA00023253"/>
    </source>
</evidence>
<dbReference type="CDD" id="cd11302">
    <property type="entry name" value="O-FucT-1"/>
    <property type="match status" value="1"/>
</dbReference>
<gene>
    <name evidence="18" type="ORF">DPX16_5384</name>
</gene>
<dbReference type="GO" id="GO:0005783">
    <property type="term" value="C:endoplasmic reticulum"/>
    <property type="evidence" value="ECO:0007669"/>
    <property type="project" value="UniProtKB-SubCell"/>
</dbReference>
<evidence type="ECO:0000256" key="1">
    <source>
        <dbReference type="ARBA" id="ARBA00004240"/>
    </source>
</evidence>
<evidence type="ECO:0000313" key="19">
    <source>
        <dbReference type="Proteomes" id="UP000281406"/>
    </source>
</evidence>
<evidence type="ECO:0000256" key="4">
    <source>
        <dbReference type="ARBA" id="ARBA00012196"/>
    </source>
</evidence>
<dbReference type="GO" id="GO:0046922">
    <property type="term" value="F:peptide-O-fucosyltransferase activity"/>
    <property type="evidence" value="ECO:0007669"/>
    <property type="project" value="UniProtKB-EC"/>
</dbReference>
<evidence type="ECO:0000313" key="18">
    <source>
        <dbReference type="EMBL" id="ROL41275.1"/>
    </source>
</evidence>
<accession>A0A3N0Y4Z2</accession>
<name>A0A3N0Y4Z2_ANAGA</name>
<evidence type="ECO:0000256" key="13">
    <source>
        <dbReference type="ARBA" id="ARBA00023277"/>
    </source>
</evidence>
<sequence length="431" mass="48816">MNILDDMEVHVPYSEYFQLEPVKQYHRVVSLEDFMEHLAPERWPRGQRVAYCFESSAQRSLDKKSCPMKDGNPFGPFWDHIGVDFDRSVLFGGLSFSSYYQPHWIKRFPPTEHPVLALPGAPAQFPVLEEHTGLQQYVVWSDKLVQEGEGRINTLLNRPYVGIHLRIGSDWQNACKLLKTGDTGPHFMASPQCVGYDRQTALPLTMTMCLPDLSEIRRAVKLWVKNTGAQSVYIATDSESHTAEIQKLFKGKKYTTPGKKQPIRARRSVLAVSIKLITPLSCTAHTAVQIQDYRCAAALLMADKQSKLPIPRVAPAHKIKTALLMADKQSKLPIPRVAPAHKIKMGKWKKTDDDDKKAKKKELDRARNKTRVNIGAAFPRWRELRVLKGLKTDAELATFLLDKTWLPELARRGSGDSADLMDMKAIFSSQV</sequence>
<dbReference type="Gene3D" id="3.40.50.11340">
    <property type="match status" value="1"/>
</dbReference>
<feature type="compositionally biased region" description="Basic and acidic residues" evidence="17">
    <location>
        <begin position="349"/>
        <end position="363"/>
    </location>
</feature>
<evidence type="ECO:0000256" key="11">
    <source>
        <dbReference type="ARBA" id="ARBA00023180"/>
    </source>
</evidence>
<dbReference type="GO" id="GO:0006004">
    <property type="term" value="P:fucose metabolic process"/>
    <property type="evidence" value="ECO:0007669"/>
    <property type="project" value="UniProtKB-KW"/>
</dbReference>
<proteinExistence type="inferred from homology"/>
<dbReference type="OrthoDB" id="10050276at2759"/>
<keyword evidence="7 18" id="KW-0808">Transferase</keyword>
<comment type="caution">
    <text evidence="18">The sequence shown here is derived from an EMBL/GenBank/DDBJ whole genome shotgun (WGS) entry which is preliminary data.</text>
</comment>
<dbReference type="EC" id="2.4.1.221" evidence="4"/>
<comment type="subcellular location">
    <subcellularLocation>
        <location evidence="1">Endoplasmic reticulum</location>
    </subcellularLocation>
</comment>
<evidence type="ECO:0000256" key="10">
    <source>
        <dbReference type="ARBA" id="ARBA00023157"/>
    </source>
</evidence>
<dbReference type="PANTHER" id="PTHR21420">
    <property type="entry name" value="GDP-FUCOSE PROTEIN O-FUCOSYLTRANSFERASE 1"/>
    <property type="match status" value="1"/>
</dbReference>
<keyword evidence="6 18" id="KW-0328">Glycosyltransferase</keyword>